<evidence type="ECO:0000256" key="1">
    <source>
        <dbReference type="SAM" id="Phobius"/>
    </source>
</evidence>
<organism evidence="2 3">
    <name type="scientific">Alysiella crassa</name>
    <dbReference type="NCBI Taxonomy" id="153491"/>
    <lineage>
        <taxon>Bacteria</taxon>
        <taxon>Pseudomonadati</taxon>
        <taxon>Pseudomonadota</taxon>
        <taxon>Betaproteobacteria</taxon>
        <taxon>Neisseriales</taxon>
        <taxon>Neisseriaceae</taxon>
        <taxon>Alysiella</taxon>
    </lineage>
</organism>
<evidence type="ECO:0008006" key="4">
    <source>
        <dbReference type="Google" id="ProtNLM"/>
    </source>
</evidence>
<proteinExistence type="predicted"/>
<name>A0A376BKK4_9NEIS</name>
<dbReference type="OrthoDB" id="8481923at2"/>
<dbReference type="Proteomes" id="UP000254209">
    <property type="component" value="Unassembled WGS sequence"/>
</dbReference>
<keyword evidence="3" id="KW-1185">Reference proteome</keyword>
<feature type="transmembrane region" description="Helical" evidence="1">
    <location>
        <begin position="147"/>
        <end position="165"/>
    </location>
</feature>
<dbReference type="RefSeq" id="WP_034295957.1">
    <property type="nucleotide sequence ID" value="NZ_CP091519.2"/>
</dbReference>
<sequence>MPFTLAHPAAVLPLARCQKCHLPALILGSLSPDFVYFLGGRAAFSVGHTFWGALLINLPLCFVFYTIYKIIWRDVLRDYLPTIINIAPRHPAFSGSLNARFWRFGTSAIIGMITHIFLDAFTHQTGYFVAQLPILRENIGIFPLFKWLQYGGGVFGLTICGAFIFCSAKRTPYISPISAQEKNRFWLIFALNSLILLIIWQIMHTIALRDVATWVIRGVDCAAIAFTFQAALSKYRAK</sequence>
<feature type="transmembrane region" description="Helical" evidence="1">
    <location>
        <begin position="214"/>
        <end position="232"/>
    </location>
</feature>
<gene>
    <name evidence="2" type="ORF">NCTC10283_00393</name>
</gene>
<protein>
    <recommendedName>
        <fullName evidence="4">DUF4184 family protein</fullName>
    </recommendedName>
</protein>
<dbReference type="AlphaFoldDB" id="A0A376BKK4"/>
<accession>A0A376BKK4</accession>
<feature type="transmembrane region" description="Helical" evidence="1">
    <location>
        <begin position="101"/>
        <end position="118"/>
    </location>
</feature>
<keyword evidence="1" id="KW-0812">Transmembrane</keyword>
<evidence type="ECO:0000313" key="2">
    <source>
        <dbReference type="EMBL" id="SSY70307.1"/>
    </source>
</evidence>
<dbReference type="STRING" id="1120980.GCA_000745955_02649"/>
<keyword evidence="1" id="KW-0472">Membrane</keyword>
<dbReference type="EMBL" id="UFSO01000002">
    <property type="protein sequence ID" value="SSY70307.1"/>
    <property type="molecule type" value="Genomic_DNA"/>
</dbReference>
<dbReference type="Pfam" id="PF13803">
    <property type="entry name" value="DUF4184"/>
    <property type="match status" value="1"/>
</dbReference>
<keyword evidence="1" id="KW-1133">Transmembrane helix</keyword>
<feature type="transmembrane region" description="Helical" evidence="1">
    <location>
        <begin position="185"/>
        <end position="202"/>
    </location>
</feature>
<evidence type="ECO:0000313" key="3">
    <source>
        <dbReference type="Proteomes" id="UP000254209"/>
    </source>
</evidence>
<dbReference type="InterPro" id="IPR025238">
    <property type="entry name" value="DUF4184"/>
</dbReference>
<feature type="transmembrane region" description="Helical" evidence="1">
    <location>
        <begin position="41"/>
        <end position="68"/>
    </location>
</feature>
<reference evidence="2 3" key="1">
    <citation type="submission" date="2018-06" db="EMBL/GenBank/DDBJ databases">
        <authorList>
            <consortium name="Pathogen Informatics"/>
            <person name="Doyle S."/>
        </authorList>
    </citation>
    <scope>NUCLEOTIDE SEQUENCE [LARGE SCALE GENOMIC DNA]</scope>
    <source>
        <strain evidence="2 3">NCTC10283</strain>
    </source>
</reference>